<dbReference type="EMBL" id="JBBMFD010000032">
    <property type="protein sequence ID" value="MEQ2441641.1"/>
    <property type="molecule type" value="Genomic_DNA"/>
</dbReference>
<dbReference type="InterPro" id="IPR041657">
    <property type="entry name" value="HTH_17"/>
</dbReference>
<evidence type="ECO:0000259" key="1">
    <source>
        <dbReference type="Pfam" id="PF12728"/>
    </source>
</evidence>
<dbReference type="RefSeq" id="WP_349220852.1">
    <property type="nucleotide sequence ID" value="NZ_JBBMFD010000032.1"/>
</dbReference>
<dbReference type="Pfam" id="PF12728">
    <property type="entry name" value="HTH_17"/>
    <property type="match status" value="1"/>
</dbReference>
<dbReference type="Proteomes" id="UP001489509">
    <property type="component" value="Unassembled WGS sequence"/>
</dbReference>
<name>A0ABV1E5B7_9FIRM</name>
<reference evidence="2 3" key="1">
    <citation type="submission" date="2024-03" db="EMBL/GenBank/DDBJ databases">
        <title>Human intestinal bacterial collection.</title>
        <authorList>
            <person name="Pauvert C."/>
            <person name="Hitch T.C.A."/>
            <person name="Clavel T."/>
        </authorList>
    </citation>
    <scope>NUCLEOTIDE SEQUENCE [LARGE SCALE GENOMIC DNA]</scope>
    <source>
        <strain evidence="2 3">CLA-JM-H44</strain>
    </source>
</reference>
<accession>A0ABV1E5B7</accession>
<proteinExistence type="predicted"/>
<evidence type="ECO:0000313" key="2">
    <source>
        <dbReference type="EMBL" id="MEQ2441641.1"/>
    </source>
</evidence>
<feature type="domain" description="Helix-turn-helix" evidence="1">
    <location>
        <begin position="16"/>
        <end position="64"/>
    </location>
</feature>
<evidence type="ECO:0000313" key="3">
    <source>
        <dbReference type="Proteomes" id="UP001489509"/>
    </source>
</evidence>
<sequence length="74" mass="8592">MQRFVTSWDDVPVVMDIPLACRILGKSPEWIKQKARDGEFPATKCGDEWRIEKDQLRLYLTQNRVLNMAPDATV</sequence>
<gene>
    <name evidence="2" type="ORF">WMO26_12460</name>
</gene>
<organism evidence="2 3">
    <name type="scientific">Solibaculum intestinale</name>
    <dbReference type="NCBI Taxonomy" id="3133165"/>
    <lineage>
        <taxon>Bacteria</taxon>
        <taxon>Bacillati</taxon>
        <taxon>Bacillota</taxon>
        <taxon>Clostridia</taxon>
        <taxon>Eubacteriales</taxon>
        <taxon>Oscillospiraceae</taxon>
        <taxon>Solibaculum</taxon>
    </lineage>
</organism>
<protein>
    <submittedName>
        <fullName evidence="2">Helix-turn-helix domain-containing protein</fullName>
    </submittedName>
</protein>
<keyword evidence="3" id="KW-1185">Reference proteome</keyword>
<comment type="caution">
    <text evidence="2">The sequence shown here is derived from an EMBL/GenBank/DDBJ whole genome shotgun (WGS) entry which is preliminary data.</text>
</comment>